<feature type="repeat" description="TPR" evidence="3">
    <location>
        <begin position="107"/>
        <end position="140"/>
    </location>
</feature>
<dbReference type="InterPro" id="IPR013784">
    <property type="entry name" value="Carb-bd-like_fold"/>
</dbReference>
<dbReference type="Proteomes" id="UP000594464">
    <property type="component" value="Chromosome"/>
</dbReference>
<dbReference type="PROSITE" id="PS50005">
    <property type="entry name" value="TPR"/>
    <property type="match status" value="2"/>
</dbReference>
<dbReference type="Gene3D" id="1.25.40.10">
    <property type="entry name" value="Tetratricopeptide repeat domain"/>
    <property type="match status" value="2"/>
</dbReference>
<accession>A0A7T0G451</accession>
<dbReference type="InterPro" id="IPR011990">
    <property type="entry name" value="TPR-like_helical_dom_sf"/>
</dbReference>
<sequence length="477" mass="54120">MKPLIQKLKTVQQFPYILAGILLFVSCSLSFANEPVKPAEQAYLEGIEYSKSALWGDAIDKFSETIRLDAKHSLAHANLGVALSQLGNHKAALIAFEKALVLGYDHPIFRYNRGSSFAKLNLLEDAEREYLKALEMNPRMVLAEYELGIVYVLLNKNHKALEQVKKLYNRNHKLSQKLFEKTPIDYKIMSVDDGGTLNGRVVMFGETPRIRAFHLINSPNVEFCIRISDGKGHRLLKDFKVSKTGGLKDTVVALKKVKKGKPFDPAMQVFHIDRCHSDKYVIGIKSGDDILVENTDPITHEVATYESAGKYVNQLSNKTVLPKSTQVRNAYVRHDVDEFLIKCNLHPFLQTHAFLVDNPYYAITDEEGNFSIADIPPGTYEVVAWHPYIDNLTATVTIEAKQQATVDFEYHSKNVRRKLYNDDIKGYRFNTVYDSGENFYGGKRNDDPVEILQVFTDLDERYESESGPGMIRNVPTD</sequence>
<dbReference type="InterPro" id="IPR019734">
    <property type="entry name" value="TPR_rpt"/>
</dbReference>
<proteinExistence type="predicted"/>
<dbReference type="SUPFAM" id="SSF48452">
    <property type="entry name" value="TPR-like"/>
    <property type="match status" value="1"/>
</dbReference>
<dbReference type="Pfam" id="PF13432">
    <property type="entry name" value="TPR_16"/>
    <property type="match status" value="2"/>
</dbReference>
<keyword evidence="1" id="KW-0677">Repeat</keyword>
<evidence type="ECO:0000256" key="2">
    <source>
        <dbReference type="ARBA" id="ARBA00022803"/>
    </source>
</evidence>
<dbReference type="Gene3D" id="2.60.40.1120">
    <property type="entry name" value="Carboxypeptidase-like, regulatory domain"/>
    <property type="match status" value="1"/>
</dbReference>
<dbReference type="PANTHER" id="PTHR44943:SF8">
    <property type="entry name" value="TPR REPEAT-CONTAINING PROTEIN MJ0263"/>
    <property type="match status" value="1"/>
</dbReference>
<dbReference type="KEGG" id="nva:G3M78_12185"/>
<evidence type="ECO:0000256" key="1">
    <source>
        <dbReference type="ARBA" id="ARBA00022737"/>
    </source>
</evidence>
<evidence type="ECO:0000313" key="5">
    <source>
        <dbReference type="Proteomes" id="UP000594464"/>
    </source>
</evidence>
<dbReference type="SMART" id="SM00028">
    <property type="entry name" value="TPR"/>
    <property type="match status" value="4"/>
</dbReference>
<gene>
    <name evidence="4" type="ORF">G3M78_12185</name>
</gene>
<reference evidence="5" key="1">
    <citation type="submission" date="2020-02" db="EMBL/GenBank/DDBJ databases">
        <title>Genomic and physiological characterization of two novel Nitrospinaceae genera.</title>
        <authorList>
            <person name="Mueller A.J."/>
            <person name="Jung M.-Y."/>
            <person name="Strachan C.R."/>
            <person name="Herbold C.W."/>
            <person name="Kirkegaard R.H."/>
            <person name="Daims H."/>
        </authorList>
    </citation>
    <scope>NUCLEOTIDE SEQUENCE [LARGE SCALE GENOMIC DNA]</scope>
</reference>
<dbReference type="PROSITE" id="PS51257">
    <property type="entry name" value="PROKAR_LIPOPROTEIN"/>
    <property type="match status" value="1"/>
</dbReference>
<name>A0A7T0G451_9BACT</name>
<dbReference type="InterPro" id="IPR051685">
    <property type="entry name" value="Ycf3/AcsC/BcsC/TPR_MFPF"/>
</dbReference>
<keyword evidence="2 3" id="KW-0802">TPR repeat</keyword>
<protein>
    <submittedName>
        <fullName evidence="4">Tetratricopeptide repeat protein</fullName>
    </submittedName>
</protein>
<evidence type="ECO:0000313" key="4">
    <source>
        <dbReference type="EMBL" id="QPJ66110.1"/>
    </source>
</evidence>
<dbReference type="Pfam" id="PF13620">
    <property type="entry name" value="CarboxypepD_reg"/>
    <property type="match status" value="1"/>
</dbReference>
<dbReference type="PANTHER" id="PTHR44943">
    <property type="entry name" value="CELLULOSE SYNTHASE OPERON PROTEIN C"/>
    <property type="match status" value="1"/>
</dbReference>
<evidence type="ECO:0000256" key="3">
    <source>
        <dbReference type="PROSITE-ProRule" id="PRU00339"/>
    </source>
</evidence>
<dbReference type="GO" id="GO:0030246">
    <property type="term" value="F:carbohydrate binding"/>
    <property type="evidence" value="ECO:0007669"/>
    <property type="project" value="InterPro"/>
</dbReference>
<dbReference type="AlphaFoldDB" id="A0A7T0G451"/>
<organism evidence="4 5">
    <name type="scientific">Candidatus Nitrohelix vancouverensis</name>
    <dbReference type="NCBI Taxonomy" id="2705534"/>
    <lineage>
        <taxon>Bacteria</taxon>
        <taxon>Pseudomonadati</taxon>
        <taxon>Nitrospinota/Tectimicrobiota group</taxon>
        <taxon>Nitrospinota</taxon>
        <taxon>Nitrospinia</taxon>
        <taxon>Nitrospinales</taxon>
        <taxon>Nitrospinaceae</taxon>
        <taxon>Candidatus Nitrohelix</taxon>
    </lineage>
</organism>
<dbReference type="EMBL" id="CP048620">
    <property type="protein sequence ID" value="QPJ66110.1"/>
    <property type="molecule type" value="Genomic_DNA"/>
</dbReference>
<dbReference type="SUPFAM" id="SSF49452">
    <property type="entry name" value="Starch-binding domain-like"/>
    <property type="match status" value="1"/>
</dbReference>
<feature type="repeat" description="TPR" evidence="3">
    <location>
        <begin position="73"/>
        <end position="106"/>
    </location>
</feature>